<protein>
    <recommendedName>
        <fullName evidence="1">Methyltransferase type 11 domain-containing protein</fullName>
    </recommendedName>
</protein>
<dbReference type="InterPro" id="IPR013216">
    <property type="entry name" value="Methyltransf_11"/>
</dbReference>
<dbReference type="Proteomes" id="UP000228906">
    <property type="component" value="Unassembled WGS sequence"/>
</dbReference>
<evidence type="ECO:0000259" key="1">
    <source>
        <dbReference type="Pfam" id="PF08241"/>
    </source>
</evidence>
<evidence type="ECO:0000313" key="2">
    <source>
        <dbReference type="EMBL" id="PIR91028.1"/>
    </source>
</evidence>
<dbReference type="Gene3D" id="3.40.50.150">
    <property type="entry name" value="Vaccinia Virus protein VP39"/>
    <property type="match status" value="1"/>
</dbReference>
<name>A0A2H0UW23_9BACT</name>
<dbReference type="PANTHER" id="PTHR43591">
    <property type="entry name" value="METHYLTRANSFERASE"/>
    <property type="match status" value="1"/>
</dbReference>
<dbReference type="SUPFAM" id="SSF53335">
    <property type="entry name" value="S-adenosyl-L-methionine-dependent methyltransferases"/>
    <property type="match status" value="1"/>
</dbReference>
<proteinExistence type="predicted"/>
<dbReference type="GO" id="GO:0008757">
    <property type="term" value="F:S-adenosylmethionine-dependent methyltransferase activity"/>
    <property type="evidence" value="ECO:0007669"/>
    <property type="project" value="InterPro"/>
</dbReference>
<accession>A0A2H0UW23</accession>
<dbReference type="EMBL" id="PFAV01000061">
    <property type="protein sequence ID" value="PIR91028.1"/>
    <property type="molecule type" value="Genomic_DNA"/>
</dbReference>
<organism evidence="2 3">
    <name type="scientific">bacterium (Candidatus Gribaldobacteria) CG10_big_fil_rev_8_21_14_0_10_41_12</name>
    <dbReference type="NCBI Taxonomy" id="2014277"/>
    <lineage>
        <taxon>Bacteria</taxon>
        <taxon>Candidatus Gribaldobacteria</taxon>
    </lineage>
</organism>
<reference evidence="3" key="1">
    <citation type="submission" date="2017-09" db="EMBL/GenBank/DDBJ databases">
        <title>Depth-based differentiation of microbial function through sediment-hosted aquifers and enrichment of novel symbionts in the deep terrestrial subsurface.</title>
        <authorList>
            <person name="Probst A.J."/>
            <person name="Ladd B."/>
            <person name="Jarett J.K."/>
            <person name="Geller-Mcgrath D.E."/>
            <person name="Sieber C.M.K."/>
            <person name="Emerson J.B."/>
            <person name="Anantharaman K."/>
            <person name="Thomas B.C."/>
            <person name="Malmstrom R."/>
            <person name="Stieglmeier M."/>
            <person name="Klingl A."/>
            <person name="Woyke T."/>
            <person name="Ryan C.M."/>
            <person name="Banfield J.F."/>
        </authorList>
    </citation>
    <scope>NUCLEOTIDE SEQUENCE [LARGE SCALE GENOMIC DNA]</scope>
</reference>
<dbReference type="CDD" id="cd02440">
    <property type="entry name" value="AdoMet_MTases"/>
    <property type="match status" value="1"/>
</dbReference>
<gene>
    <name evidence="2" type="ORF">COU03_03320</name>
</gene>
<dbReference type="Pfam" id="PF08241">
    <property type="entry name" value="Methyltransf_11"/>
    <property type="match status" value="1"/>
</dbReference>
<evidence type="ECO:0000313" key="3">
    <source>
        <dbReference type="Proteomes" id="UP000228906"/>
    </source>
</evidence>
<comment type="caution">
    <text evidence="2">The sequence shown here is derived from an EMBL/GenBank/DDBJ whole genome shotgun (WGS) entry which is preliminary data.</text>
</comment>
<dbReference type="PANTHER" id="PTHR43591:SF24">
    <property type="entry name" value="2-METHOXY-6-POLYPRENYL-1,4-BENZOQUINOL METHYLASE, MITOCHONDRIAL"/>
    <property type="match status" value="1"/>
</dbReference>
<dbReference type="AlphaFoldDB" id="A0A2H0UW23"/>
<dbReference type="InterPro" id="IPR029063">
    <property type="entry name" value="SAM-dependent_MTases_sf"/>
</dbReference>
<sequence length="171" mass="18426">MFVNPEETLKQLNLAKEMTAIDVGSGSGGWTLPLAKILEDGLVLAVDILEEPLSALQGKARHAGITNVRLVLGDIEQGLPKVASGSCDFALITNVLFQIEDRPSAFKEIARVLKSGGQLLVVDWLPGPGFGPKEGRLPASEVKTLASQANFDFTQELPVELYHYGLVFVKN</sequence>
<feature type="domain" description="Methyltransferase type 11" evidence="1">
    <location>
        <begin position="21"/>
        <end position="120"/>
    </location>
</feature>